<proteinExistence type="predicted"/>
<name>A0ABW9MR26_9XANT</name>
<evidence type="ECO:0008006" key="3">
    <source>
        <dbReference type="Google" id="ProtNLM"/>
    </source>
</evidence>
<keyword evidence="2" id="KW-1185">Reference proteome</keyword>
<comment type="caution">
    <text evidence="1">The sequence shown here is derived from an EMBL/GenBank/DDBJ whole genome shotgun (WGS) entry which is preliminary data.</text>
</comment>
<accession>A0ABW9MR26</accession>
<dbReference type="EMBL" id="JBJGBS010000110">
    <property type="protein sequence ID" value="MFO3706718.1"/>
    <property type="molecule type" value="Genomic_DNA"/>
</dbReference>
<reference evidence="1 2" key="1">
    <citation type="submission" date="2024-11" db="EMBL/GenBank/DDBJ databases">
        <title>Genome sequencing of Xanthomonas codiaei.</title>
        <authorList>
            <person name="Studholme D.J."/>
        </authorList>
    </citation>
    <scope>NUCLEOTIDE SEQUENCE [LARGE SCALE GENOMIC DNA]</scope>
    <source>
        <strain evidence="1 2">NCPPB 4350</strain>
    </source>
</reference>
<protein>
    <recommendedName>
        <fullName evidence="3">Deoxycytidine triphosphate deaminase</fullName>
    </recommendedName>
</protein>
<evidence type="ECO:0000313" key="1">
    <source>
        <dbReference type="EMBL" id="MFO3706718.1"/>
    </source>
</evidence>
<gene>
    <name evidence="1" type="ORF">ACI6Q5_17480</name>
</gene>
<sequence>MASTMFQETGVPEIWSINPNKGLGPLEFGMTQAQVAAFEAVMGPLDDTTTETLPDGGLAINEFRDRDAPLCSFQDGRLAYLSIGQSDTIDVRFQGVSVFQDDPKRVYSTLGRAAGAVFWHRNSVIMPSLGLELAGFVIEYRPKGEPPVFVTAKTGFTWPQLVLFSPGREHFKAQDLIEISNQVQ</sequence>
<organism evidence="1 2">
    <name type="scientific">Xanthomonas codiaei</name>
    <dbReference type="NCBI Taxonomy" id="56463"/>
    <lineage>
        <taxon>Bacteria</taxon>
        <taxon>Pseudomonadati</taxon>
        <taxon>Pseudomonadota</taxon>
        <taxon>Gammaproteobacteria</taxon>
        <taxon>Lysobacterales</taxon>
        <taxon>Lysobacteraceae</taxon>
        <taxon>Xanthomonas</taxon>
    </lineage>
</organism>
<evidence type="ECO:0000313" key="2">
    <source>
        <dbReference type="Proteomes" id="UP001637990"/>
    </source>
</evidence>
<dbReference type="RefSeq" id="WP_244183650.1">
    <property type="nucleotide sequence ID" value="NZ_JBJGBS010000110.1"/>
</dbReference>
<dbReference type="Proteomes" id="UP001637990">
    <property type="component" value="Unassembled WGS sequence"/>
</dbReference>